<feature type="compositionally biased region" description="Acidic residues" evidence="1">
    <location>
        <begin position="30"/>
        <end position="41"/>
    </location>
</feature>
<feature type="region of interest" description="Disordered" evidence="1">
    <location>
        <begin position="417"/>
        <end position="485"/>
    </location>
</feature>
<reference evidence="2 3" key="2">
    <citation type="journal article" date="2008" name="Nature">
        <title>The Phaeodactylum genome reveals the evolutionary history of diatom genomes.</title>
        <authorList>
            <person name="Bowler C."/>
            <person name="Allen A.E."/>
            <person name="Badger J.H."/>
            <person name="Grimwood J."/>
            <person name="Jabbari K."/>
            <person name="Kuo A."/>
            <person name="Maheswari U."/>
            <person name="Martens C."/>
            <person name="Maumus F."/>
            <person name="Otillar R.P."/>
            <person name="Rayko E."/>
            <person name="Salamov A."/>
            <person name="Vandepoele K."/>
            <person name="Beszteri B."/>
            <person name="Gruber A."/>
            <person name="Heijde M."/>
            <person name="Katinka M."/>
            <person name="Mock T."/>
            <person name="Valentin K."/>
            <person name="Verret F."/>
            <person name="Berges J.A."/>
            <person name="Brownlee C."/>
            <person name="Cadoret J.P."/>
            <person name="Chiovitti A."/>
            <person name="Choi C.J."/>
            <person name="Coesel S."/>
            <person name="De Martino A."/>
            <person name="Detter J.C."/>
            <person name="Durkin C."/>
            <person name="Falciatore A."/>
            <person name="Fournet J."/>
            <person name="Haruta M."/>
            <person name="Huysman M.J."/>
            <person name="Jenkins B.D."/>
            <person name="Jiroutova K."/>
            <person name="Jorgensen R.E."/>
            <person name="Joubert Y."/>
            <person name="Kaplan A."/>
            <person name="Kroger N."/>
            <person name="Kroth P.G."/>
            <person name="La Roche J."/>
            <person name="Lindquist E."/>
            <person name="Lommer M."/>
            <person name="Martin-Jezequel V."/>
            <person name="Lopez P.J."/>
            <person name="Lucas S."/>
            <person name="Mangogna M."/>
            <person name="McGinnis K."/>
            <person name="Medlin L.K."/>
            <person name="Montsant A."/>
            <person name="Oudot-Le Secq M.P."/>
            <person name="Napoli C."/>
            <person name="Obornik M."/>
            <person name="Parker M.S."/>
            <person name="Petit J.L."/>
            <person name="Porcel B.M."/>
            <person name="Poulsen N."/>
            <person name="Robison M."/>
            <person name="Rychlewski L."/>
            <person name="Rynearson T.A."/>
            <person name="Schmutz J."/>
            <person name="Shapiro H."/>
            <person name="Siaut M."/>
            <person name="Stanley M."/>
            <person name="Sussman M.R."/>
            <person name="Taylor A.R."/>
            <person name="Vardi A."/>
            <person name="von Dassow P."/>
            <person name="Vyverman W."/>
            <person name="Willis A."/>
            <person name="Wyrwicz L.S."/>
            <person name="Rokhsar D.S."/>
            <person name="Weissenbach J."/>
            <person name="Armbrust E.V."/>
            <person name="Green B.R."/>
            <person name="Van de Peer Y."/>
            <person name="Grigoriev I.V."/>
        </authorList>
    </citation>
    <scope>NUCLEOTIDE SEQUENCE [LARGE SCALE GENOMIC DNA]</scope>
    <source>
        <strain evidence="2 3">CCMP1335</strain>
    </source>
</reference>
<dbReference type="HOGENOM" id="CLU_285225_0_0_1"/>
<feature type="region of interest" description="Disordered" evidence="1">
    <location>
        <begin position="1034"/>
        <end position="1071"/>
    </location>
</feature>
<protein>
    <submittedName>
        <fullName evidence="2">Uncharacterized protein</fullName>
    </submittedName>
</protein>
<dbReference type="RefSeq" id="XP_002289960.1">
    <property type="nucleotide sequence ID" value="XM_002289924.1"/>
</dbReference>
<feature type="compositionally biased region" description="Low complexity" evidence="1">
    <location>
        <begin position="205"/>
        <end position="216"/>
    </location>
</feature>
<dbReference type="EMBL" id="CM000641">
    <property type="protein sequence ID" value="EED93497.1"/>
    <property type="molecule type" value="Genomic_DNA"/>
</dbReference>
<dbReference type="GeneID" id="7452203"/>
<feature type="compositionally biased region" description="Polar residues" evidence="1">
    <location>
        <begin position="428"/>
        <end position="437"/>
    </location>
</feature>
<keyword evidence="3" id="KW-1185">Reference proteome</keyword>
<feature type="compositionally biased region" description="Basic and acidic residues" evidence="1">
    <location>
        <begin position="445"/>
        <end position="465"/>
    </location>
</feature>
<gene>
    <name evidence="2" type="ORF">THAPSDRAFT_4808</name>
</gene>
<reference evidence="2 3" key="1">
    <citation type="journal article" date="2004" name="Science">
        <title>The genome of the diatom Thalassiosira pseudonana: ecology, evolution, and metabolism.</title>
        <authorList>
            <person name="Armbrust E.V."/>
            <person name="Berges J.A."/>
            <person name="Bowler C."/>
            <person name="Green B.R."/>
            <person name="Martinez D."/>
            <person name="Putnam N.H."/>
            <person name="Zhou S."/>
            <person name="Allen A.E."/>
            <person name="Apt K.E."/>
            <person name="Bechner M."/>
            <person name="Brzezinski M.A."/>
            <person name="Chaal B.K."/>
            <person name="Chiovitti A."/>
            <person name="Davis A.K."/>
            <person name="Demarest M.S."/>
            <person name="Detter J.C."/>
            <person name="Glavina T."/>
            <person name="Goodstein D."/>
            <person name="Hadi M.Z."/>
            <person name="Hellsten U."/>
            <person name="Hildebrand M."/>
            <person name="Jenkins B.D."/>
            <person name="Jurka J."/>
            <person name="Kapitonov V.V."/>
            <person name="Kroger N."/>
            <person name="Lau W.W."/>
            <person name="Lane T.W."/>
            <person name="Larimer F.W."/>
            <person name="Lippmeier J.C."/>
            <person name="Lucas S."/>
            <person name="Medina M."/>
            <person name="Montsant A."/>
            <person name="Obornik M."/>
            <person name="Parker M.S."/>
            <person name="Palenik B."/>
            <person name="Pazour G.J."/>
            <person name="Richardson P.M."/>
            <person name="Rynearson T.A."/>
            <person name="Saito M.A."/>
            <person name="Schwartz D.C."/>
            <person name="Thamatrakoln K."/>
            <person name="Valentin K."/>
            <person name="Vardi A."/>
            <person name="Wilkerson F.P."/>
            <person name="Rokhsar D.S."/>
        </authorList>
    </citation>
    <scope>NUCLEOTIDE SEQUENCE [LARGE SCALE GENOMIC DNA]</scope>
    <source>
        <strain evidence="2 3">CCMP1335</strain>
    </source>
</reference>
<feature type="region of interest" description="Disordered" evidence="1">
    <location>
        <begin position="58"/>
        <end position="99"/>
    </location>
</feature>
<feature type="region of interest" description="Disordered" evidence="1">
    <location>
        <begin position="129"/>
        <end position="216"/>
    </location>
</feature>
<feature type="compositionally biased region" description="Polar residues" evidence="1">
    <location>
        <begin position="191"/>
        <end position="204"/>
    </location>
</feature>
<evidence type="ECO:0000313" key="2">
    <source>
        <dbReference type="EMBL" id="EED93497.1"/>
    </source>
</evidence>
<dbReference type="eggNOG" id="ENOG502RGD5">
    <property type="taxonomic scope" value="Eukaryota"/>
</dbReference>
<evidence type="ECO:0000256" key="1">
    <source>
        <dbReference type="SAM" id="MobiDB-lite"/>
    </source>
</evidence>
<feature type="compositionally biased region" description="Basic and acidic residues" evidence="1">
    <location>
        <begin position="156"/>
        <end position="187"/>
    </location>
</feature>
<dbReference type="Proteomes" id="UP000001449">
    <property type="component" value="Chromosome 4"/>
</dbReference>
<accession>B8C0C7</accession>
<feature type="region of interest" description="Disordered" evidence="1">
    <location>
        <begin position="610"/>
        <end position="635"/>
    </location>
</feature>
<feature type="compositionally biased region" description="Acidic residues" evidence="1">
    <location>
        <begin position="1"/>
        <end position="11"/>
    </location>
</feature>
<dbReference type="AlphaFoldDB" id="B8C0C7"/>
<feature type="region of interest" description="Disordered" evidence="1">
    <location>
        <begin position="838"/>
        <end position="990"/>
    </location>
</feature>
<dbReference type="PaxDb" id="35128-Thaps4808"/>
<feature type="region of interest" description="Disordered" evidence="1">
    <location>
        <begin position="1"/>
        <end position="44"/>
    </location>
</feature>
<sequence>MDDTFDDDDDSLLVSPAANGDFNYGGVCGFEEEEEEEEEAGFDSSKLVVVAERQFENEVHPSLTDSAVNDTAKNNNDDDDEEEDNSPTKSSSSSINTPKKATINYASAMEELEDLIPSAMKQVYRRSSVGLTVQRPHSQRQSMENDCFKEEEEEKEVAGKNMDRSIGDWLHETNESENKDFHSRQNEPDETTSPSKQLALNTSNQSPLAAASTSSSPDSQLAIALTDNTASSVFRHPCIRQDYTTTIVVDDEDDDLELKLGHPINESFNDSMEMDANGKMTRVNDGDISMEVENDLYGRYLDGEDCVDDVEVPAEAVVEEVVANDIFLLEENVDEYDNDSINNSKESVYQDNNDVGVEKEVEDEAATSDDNDESFDVLGDMPSYGGVMYTYQPLVKELAVEETREVPLVLGVGVGETEAGNEEVDGGEQSSNNNSLGEETAEDANAERIHCDELEKDAGAGDEKNSFGVESTIKDDVNNETDYNEPEDFNADAVSNGVDTLADEALVSAANNVAADPYVATEEVCGLSSEEYDDRAEGCCTTEKKTSFTFNRDPVAKDVAIDAINNDTFESLLESDPVKVNPSERSDANVPESLGNGASMLNMMSETVSPIAKSSSPHNCDDPNAPNGDEIPIETTDHLPSILDTSPISDSSSPHCYHPSSTEQLTTGAKVETTHVSIKQESITEAAAVETSSTSTQNISNSMKCGNATGSIFDVLSQPTNSTEVTFEVITAGAYFAEAAPSDVQSEIHVQDESFEEDPKMPANYDPQYDTGSKDDKMRTSLDDLTSYQNTFNTSSTAFLERLRGAAETRRREVTRCRYSLERKEQLVMEEKEVRATMPMPTVNEDTRESPPDRPKTKIDEACPYTAFNARPKPSTTVERRGLSHRASSANANPPKKAETSLPRKSLPAGENPYKQFRARPLPGTTRAPTGPALGSKRKSSTALKPPPSQNKSTVKASALNAKPPKRLLSGEDASIAKEMSTKKRLQEEEAKLRRDSVFKARPLPATTLSKSKPFAAGEQIVGKENYANCSVQPFTPHSSVRAKERAHFDKARAEREKSNREDQRRRRHEVIDNTMAEIDELKERIR</sequence>
<feature type="compositionally biased region" description="Polar residues" evidence="1">
    <location>
        <begin position="63"/>
        <end position="73"/>
    </location>
</feature>
<proteinExistence type="predicted"/>
<dbReference type="InParanoid" id="B8C0C7"/>
<feature type="compositionally biased region" description="Polar residues" evidence="1">
    <location>
        <begin position="129"/>
        <end position="144"/>
    </location>
</feature>
<name>B8C0C7_THAPS</name>
<feature type="compositionally biased region" description="Basic and acidic residues" evidence="1">
    <location>
        <begin position="1042"/>
        <end position="1065"/>
    </location>
</feature>
<feature type="compositionally biased region" description="Basic and acidic residues" evidence="1">
    <location>
        <begin position="980"/>
        <end position="990"/>
    </location>
</feature>
<feature type="compositionally biased region" description="Basic and acidic residues" evidence="1">
    <location>
        <begin position="845"/>
        <end position="861"/>
    </location>
</feature>
<evidence type="ECO:0000313" key="3">
    <source>
        <dbReference type="Proteomes" id="UP000001449"/>
    </source>
</evidence>
<organism evidence="2 3">
    <name type="scientific">Thalassiosira pseudonana</name>
    <name type="common">Marine diatom</name>
    <name type="synonym">Cyclotella nana</name>
    <dbReference type="NCBI Taxonomy" id="35128"/>
    <lineage>
        <taxon>Eukaryota</taxon>
        <taxon>Sar</taxon>
        <taxon>Stramenopiles</taxon>
        <taxon>Ochrophyta</taxon>
        <taxon>Bacillariophyta</taxon>
        <taxon>Coscinodiscophyceae</taxon>
        <taxon>Thalassiosirophycidae</taxon>
        <taxon>Thalassiosirales</taxon>
        <taxon>Thalassiosiraceae</taxon>
        <taxon>Thalassiosira</taxon>
    </lineage>
</organism>
<feature type="compositionally biased region" description="Low complexity" evidence="1">
    <location>
        <begin position="87"/>
        <end position="99"/>
    </location>
</feature>
<feature type="region of interest" description="Disordered" evidence="1">
    <location>
        <begin position="752"/>
        <end position="775"/>
    </location>
</feature>
<dbReference type="KEGG" id="tps:THAPSDRAFT_4808"/>